<dbReference type="EMBL" id="MCFG01000513">
    <property type="protein sequence ID" value="ORX64597.1"/>
    <property type="molecule type" value="Genomic_DNA"/>
</dbReference>
<dbReference type="OrthoDB" id="2141275at2759"/>
<keyword evidence="3" id="KW-1185">Reference proteome</keyword>
<dbReference type="AlphaFoldDB" id="A0A1Y1VTI6"/>
<feature type="compositionally biased region" description="Polar residues" evidence="1">
    <location>
        <begin position="96"/>
        <end position="105"/>
    </location>
</feature>
<feature type="compositionally biased region" description="Basic and acidic residues" evidence="1">
    <location>
        <begin position="75"/>
        <end position="93"/>
    </location>
</feature>
<feature type="compositionally biased region" description="Basic residues" evidence="1">
    <location>
        <begin position="47"/>
        <end position="56"/>
    </location>
</feature>
<sequence>MKTSSARSRSTANKITKAPTRVSSRIAAKNISNIKLERNTRQESKSNTKKNTKNRSPRSPTKNPKKNIDKVINQMKEEAKNQKREFELNESLRDNPMTSRNNQKTYKFSKSQIDSYKCQMQFEELNIDFYPSAIRAIENSDNDLAIKALHNVQKLQNYKFAY</sequence>
<evidence type="ECO:0000256" key="1">
    <source>
        <dbReference type="SAM" id="MobiDB-lite"/>
    </source>
</evidence>
<organism evidence="2 3">
    <name type="scientific">Anaeromyces robustus</name>
    <dbReference type="NCBI Taxonomy" id="1754192"/>
    <lineage>
        <taxon>Eukaryota</taxon>
        <taxon>Fungi</taxon>
        <taxon>Fungi incertae sedis</taxon>
        <taxon>Chytridiomycota</taxon>
        <taxon>Chytridiomycota incertae sedis</taxon>
        <taxon>Neocallimastigomycetes</taxon>
        <taxon>Neocallimastigales</taxon>
        <taxon>Neocallimastigaceae</taxon>
        <taxon>Anaeromyces</taxon>
    </lineage>
</organism>
<feature type="region of interest" description="Disordered" evidence="1">
    <location>
        <begin position="1"/>
        <end position="105"/>
    </location>
</feature>
<gene>
    <name evidence="2" type="ORF">BCR32DRAFT_330568</name>
</gene>
<reference evidence="2 3" key="1">
    <citation type="submission" date="2016-08" db="EMBL/GenBank/DDBJ databases">
        <title>A Parts List for Fungal Cellulosomes Revealed by Comparative Genomics.</title>
        <authorList>
            <consortium name="DOE Joint Genome Institute"/>
            <person name="Haitjema C.H."/>
            <person name="Gilmore S.P."/>
            <person name="Henske J.K."/>
            <person name="Solomon K.V."/>
            <person name="De Groot R."/>
            <person name="Kuo A."/>
            <person name="Mondo S.J."/>
            <person name="Salamov A.A."/>
            <person name="Labutti K."/>
            <person name="Zhao Z."/>
            <person name="Chiniquy J."/>
            <person name="Barry K."/>
            <person name="Brewer H.M."/>
            <person name="Purvine S.O."/>
            <person name="Wright A.T."/>
            <person name="Boxma B."/>
            <person name="Van Alen T."/>
            <person name="Hackstein J.H."/>
            <person name="Baker S.E."/>
            <person name="Grigoriev I.V."/>
            <person name="O'Malley M.A."/>
        </authorList>
    </citation>
    <scope>NUCLEOTIDE SEQUENCE [LARGE SCALE GENOMIC DNA]</scope>
    <source>
        <strain evidence="2 3">S4</strain>
    </source>
</reference>
<name>A0A1Y1VTI6_9FUNG</name>
<evidence type="ECO:0000313" key="3">
    <source>
        <dbReference type="Proteomes" id="UP000193944"/>
    </source>
</evidence>
<proteinExistence type="predicted"/>
<dbReference type="Proteomes" id="UP000193944">
    <property type="component" value="Unassembled WGS sequence"/>
</dbReference>
<feature type="compositionally biased region" description="Basic and acidic residues" evidence="1">
    <location>
        <begin position="35"/>
        <end position="46"/>
    </location>
</feature>
<reference evidence="2 3" key="2">
    <citation type="submission" date="2016-08" db="EMBL/GenBank/DDBJ databases">
        <title>Pervasive Adenine N6-methylation of Active Genes in Fungi.</title>
        <authorList>
            <consortium name="DOE Joint Genome Institute"/>
            <person name="Mondo S.J."/>
            <person name="Dannebaum R.O."/>
            <person name="Kuo R.C."/>
            <person name="Labutti K."/>
            <person name="Haridas S."/>
            <person name="Kuo A."/>
            <person name="Salamov A."/>
            <person name="Ahrendt S.R."/>
            <person name="Lipzen A."/>
            <person name="Sullivan W."/>
            <person name="Andreopoulos W.B."/>
            <person name="Clum A."/>
            <person name="Lindquist E."/>
            <person name="Daum C."/>
            <person name="Ramamoorthy G.K."/>
            <person name="Gryganskyi A."/>
            <person name="Culley D."/>
            <person name="Magnuson J.K."/>
            <person name="James T.Y."/>
            <person name="O'Malley M.A."/>
            <person name="Stajich J.E."/>
            <person name="Spatafora J.W."/>
            <person name="Visel A."/>
            <person name="Grigoriev I.V."/>
        </authorList>
    </citation>
    <scope>NUCLEOTIDE SEQUENCE [LARGE SCALE GENOMIC DNA]</scope>
    <source>
        <strain evidence="2 3">S4</strain>
    </source>
</reference>
<protein>
    <submittedName>
        <fullName evidence="2">Uncharacterized protein</fullName>
    </submittedName>
</protein>
<evidence type="ECO:0000313" key="2">
    <source>
        <dbReference type="EMBL" id="ORX64597.1"/>
    </source>
</evidence>
<comment type="caution">
    <text evidence="2">The sequence shown here is derived from an EMBL/GenBank/DDBJ whole genome shotgun (WGS) entry which is preliminary data.</text>
</comment>
<feature type="compositionally biased region" description="Polar residues" evidence="1">
    <location>
        <begin position="1"/>
        <end position="14"/>
    </location>
</feature>
<accession>A0A1Y1VTI6</accession>